<evidence type="ECO:0000256" key="7">
    <source>
        <dbReference type="ARBA" id="ARBA00023054"/>
    </source>
</evidence>
<comment type="caution">
    <text evidence="11">The sequence shown here is derived from an EMBL/GenBank/DDBJ whole genome shotgun (WGS) entry which is preliminary data.</text>
</comment>
<evidence type="ECO:0000256" key="10">
    <source>
        <dbReference type="SAM" id="MobiDB-lite"/>
    </source>
</evidence>
<evidence type="ECO:0000313" key="11">
    <source>
        <dbReference type="EMBL" id="CAL5133787.1"/>
    </source>
</evidence>
<organism evidence="11 12">
    <name type="scientific">Calicophoron daubneyi</name>
    <name type="common">Rumen fluke</name>
    <name type="synonym">Paramphistomum daubneyi</name>
    <dbReference type="NCBI Taxonomy" id="300641"/>
    <lineage>
        <taxon>Eukaryota</taxon>
        <taxon>Metazoa</taxon>
        <taxon>Spiralia</taxon>
        <taxon>Lophotrochozoa</taxon>
        <taxon>Platyhelminthes</taxon>
        <taxon>Trematoda</taxon>
        <taxon>Digenea</taxon>
        <taxon>Plagiorchiida</taxon>
        <taxon>Pronocephalata</taxon>
        <taxon>Paramphistomoidea</taxon>
        <taxon>Paramphistomidae</taxon>
        <taxon>Calicophoron</taxon>
    </lineage>
</organism>
<protein>
    <recommendedName>
        <fullName evidence="3">Coiled-coil domain-containing protein 86</fullName>
    </recommendedName>
</protein>
<proteinExistence type="predicted"/>
<evidence type="ECO:0000256" key="5">
    <source>
        <dbReference type="ARBA" id="ARBA00022553"/>
    </source>
</evidence>
<feature type="region of interest" description="Disordered" evidence="10">
    <location>
        <begin position="75"/>
        <end position="100"/>
    </location>
</feature>
<dbReference type="GO" id="GO:0005730">
    <property type="term" value="C:nucleolus"/>
    <property type="evidence" value="ECO:0007669"/>
    <property type="project" value="UniProtKB-SubCell"/>
</dbReference>
<evidence type="ECO:0000256" key="9">
    <source>
        <dbReference type="ARBA" id="ARBA00093307"/>
    </source>
</evidence>
<accession>A0AAV2TBZ6</accession>
<keyword evidence="6" id="KW-0164">Citrullination</keyword>
<dbReference type="InterPro" id="IPR026570">
    <property type="entry name" value="CCDC86"/>
</dbReference>
<evidence type="ECO:0000256" key="1">
    <source>
        <dbReference type="ARBA" id="ARBA00004286"/>
    </source>
</evidence>
<dbReference type="PANTHER" id="PTHR13557">
    <property type="entry name" value="COILED-COIL DOMAIN-CONTAINING PROTEIN 86"/>
    <property type="match status" value="1"/>
</dbReference>
<keyword evidence="4" id="KW-0158">Chromosome</keyword>
<comment type="subcellular location">
    <subcellularLocation>
        <location evidence="1">Chromosome</location>
    </subcellularLocation>
    <subcellularLocation>
        <location evidence="2">Nucleus</location>
        <location evidence="2">Nucleolus</location>
    </subcellularLocation>
</comment>
<keyword evidence="8" id="KW-0539">Nucleus</keyword>
<evidence type="ECO:0000256" key="2">
    <source>
        <dbReference type="ARBA" id="ARBA00004604"/>
    </source>
</evidence>
<dbReference type="PANTHER" id="PTHR13557:SF1">
    <property type="entry name" value="COILED-COIL DOMAIN-CONTAINING PROTEIN 86"/>
    <property type="match status" value="1"/>
</dbReference>
<sequence length="125" mass="14947">MTGRSLGEVTIAPLKMCAVRGRPKSGRVWKSVKQQRYNSIKQDKGLRKKYKERRATEDEVRRVRELDKRIREARAARKQEKRLREEDRRQKKLENEKRSEIVVPIKNPAKIKRLKKSQLKTVVKR</sequence>
<dbReference type="GO" id="GO:0005694">
    <property type="term" value="C:chromosome"/>
    <property type="evidence" value="ECO:0007669"/>
    <property type="project" value="UniProtKB-SubCell"/>
</dbReference>
<comment type="function">
    <text evidence="9">Required for proper chromosome segregation during mitosis and error-free mitotic progression.</text>
</comment>
<gene>
    <name evidence="11" type="ORF">CDAUBV1_LOCUS7028</name>
</gene>
<dbReference type="EMBL" id="CAXLJL010000157">
    <property type="protein sequence ID" value="CAL5133787.1"/>
    <property type="molecule type" value="Genomic_DNA"/>
</dbReference>
<dbReference type="AlphaFoldDB" id="A0AAV2TBZ6"/>
<evidence type="ECO:0000313" key="12">
    <source>
        <dbReference type="Proteomes" id="UP001497525"/>
    </source>
</evidence>
<evidence type="ECO:0000256" key="8">
    <source>
        <dbReference type="ARBA" id="ARBA00023242"/>
    </source>
</evidence>
<evidence type="ECO:0000256" key="6">
    <source>
        <dbReference type="ARBA" id="ARBA00022934"/>
    </source>
</evidence>
<evidence type="ECO:0000256" key="3">
    <source>
        <dbReference type="ARBA" id="ARBA00016738"/>
    </source>
</evidence>
<keyword evidence="7" id="KW-0175">Coiled coil</keyword>
<keyword evidence="5" id="KW-0597">Phosphoprotein</keyword>
<dbReference type="Proteomes" id="UP001497525">
    <property type="component" value="Unassembled WGS sequence"/>
</dbReference>
<reference evidence="11" key="1">
    <citation type="submission" date="2024-06" db="EMBL/GenBank/DDBJ databases">
        <authorList>
            <person name="Liu X."/>
            <person name="Lenzi L."/>
            <person name="Haldenby T S."/>
            <person name="Uol C."/>
        </authorList>
    </citation>
    <scope>NUCLEOTIDE SEQUENCE</scope>
</reference>
<name>A0AAV2TBZ6_CALDB</name>
<evidence type="ECO:0000256" key="4">
    <source>
        <dbReference type="ARBA" id="ARBA00022454"/>
    </source>
</evidence>